<sequence length="112" mass="12881">MGPQLNPHTATCVDPDCRSILCNPQPRRVTVPELALQALLSDFPEVETEKRFGSYHVDAYLPPPYHIAFEADGIYWHTLPGVLERDVRRDAWLLKHYDLPVVRLDEFDLGVR</sequence>
<gene>
    <name evidence="1" type="ORF">LCGC14_0592420</name>
</gene>
<comment type="caution">
    <text evidence="1">The sequence shown here is derived from an EMBL/GenBank/DDBJ whole genome shotgun (WGS) entry which is preliminary data.</text>
</comment>
<name>A0A0F9RI40_9ZZZZ</name>
<evidence type="ECO:0000313" key="1">
    <source>
        <dbReference type="EMBL" id="KKN54444.1"/>
    </source>
</evidence>
<dbReference type="Gene3D" id="3.40.960.10">
    <property type="entry name" value="VSR Endonuclease"/>
    <property type="match status" value="1"/>
</dbReference>
<dbReference type="EMBL" id="LAZR01000929">
    <property type="protein sequence ID" value="KKN54444.1"/>
    <property type="molecule type" value="Genomic_DNA"/>
</dbReference>
<evidence type="ECO:0008006" key="2">
    <source>
        <dbReference type="Google" id="ProtNLM"/>
    </source>
</evidence>
<protein>
    <recommendedName>
        <fullName evidence="2">DUF559 domain-containing protein</fullName>
    </recommendedName>
</protein>
<dbReference type="AlphaFoldDB" id="A0A0F9RI40"/>
<reference evidence="1" key="1">
    <citation type="journal article" date="2015" name="Nature">
        <title>Complex archaea that bridge the gap between prokaryotes and eukaryotes.</title>
        <authorList>
            <person name="Spang A."/>
            <person name="Saw J.H."/>
            <person name="Jorgensen S.L."/>
            <person name="Zaremba-Niedzwiedzka K."/>
            <person name="Martijn J."/>
            <person name="Lind A.E."/>
            <person name="van Eijk R."/>
            <person name="Schleper C."/>
            <person name="Guy L."/>
            <person name="Ettema T.J."/>
        </authorList>
    </citation>
    <scope>NUCLEOTIDE SEQUENCE</scope>
</reference>
<organism evidence="1">
    <name type="scientific">marine sediment metagenome</name>
    <dbReference type="NCBI Taxonomy" id="412755"/>
    <lineage>
        <taxon>unclassified sequences</taxon>
        <taxon>metagenomes</taxon>
        <taxon>ecological metagenomes</taxon>
    </lineage>
</organism>
<accession>A0A0F9RI40</accession>
<proteinExistence type="predicted"/>